<gene>
    <name evidence="1" type="ORF">CCAP1982_LOCUS20996</name>
</gene>
<name>A0A811VCC2_CERCA</name>
<dbReference type="Proteomes" id="UP000606786">
    <property type="component" value="Unassembled WGS sequence"/>
</dbReference>
<proteinExistence type="predicted"/>
<evidence type="ECO:0000313" key="2">
    <source>
        <dbReference type="Proteomes" id="UP000606786"/>
    </source>
</evidence>
<organism evidence="1 2">
    <name type="scientific">Ceratitis capitata</name>
    <name type="common">Mediterranean fruit fly</name>
    <name type="synonym">Tephritis capitata</name>
    <dbReference type="NCBI Taxonomy" id="7213"/>
    <lineage>
        <taxon>Eukaryota</taxon>
        <taxon>Metazoa</taxon>
        <taxon>Ecdysozoa</taxon>
        <taxon>Arthropoda</taxon>
        <taxon>Hexapoda</taxon>
        <taxon>Insecta</taxon>
        <taxon>Pterygota</taxon>
        <taxon>Neoptera</taxon>
        <taxon>Endopterygota</taxon>
        <taxon>Diptera</taxon>
        <taxon>Brachycera</taxon>
        <taxon>Muscomorpha</taxon>
        <taxon>Tephritoidea</taxon>
        <taxon>Tephritidae</taxon>
        <taxon>Ceratitis</taxon>
        <taxon>Ceratitis</taxon>
    </lineage>
</organism>
<reference evidence="1" key="1">
    <citation type="submission" date="2020-11" db="EMBL/GenBank/DDBJ databases">
        <authorList>
            <person name="Whitehead M."/>
        </authorList>
    </citation>
    <scope>NUCLEOTIDE SEQUENCE</scope>
    <source>
        <strain evidence="1">EGII</strain>
    </source>
</reference>
<comment type="caution">
    <text evidence="1">The sequence shown here is derived from an EMBL/GenBank/DDBJ whole genome shotgun (WGS) entry which is preliminary data.</text>
</comment>
<accession>A0A811VCC2</accession>
<protein>
    <submittedName>
        <fullName evidence="1">(Mediterranean fruit fly) hypothetical protein</fullName>
    </submittedName>
</protein>
<dbReference type="AlphaFoldDB" id="A0A811VCC2"/>
<dbReference type="EMBL" id="CAJHJT010000056">
    <property type="protein sequence ID" value="CAD7012897.1"/>
    <property type="molecule type" value="Genomic_DNA"/>
</dbReference>
<keyword evidence="2" id="KW-1185">Reference proteome</keyword>
<sequence>MNIFTCYVDLEAALQLATHLHLLTNRNTPYCATWGSSEGNENFIFKIIEETHLDWSRCDL</sequence>
<evidence type="ECO:0000313" key="1">
    <source>
        <dbReference type="EMBL" id="CAD7012897.1"/>
    </source>
</evidence>